<protein>
    <submittedName>
        <fullName evidence="2">Metal ABC transporter substrate-binding protein</fullName>
    </submittedName>
</protein>
<evidence type="ECO:0000313" key="3">
    <source>
        <dbReference type="Proteomes" id="UP001606099"/>
    </source>
</evidence>
<name>A0ABW7FQR4_9BURK</name>
<evidence type="ECO:0000313" key="2">
    <source>
        <dbReference type="EMBL" id="MFG6446628.1"/>
    </source>
</evidence>
<reference evidence="2 3" key="1">
    <citation type="submission" date="2024-08" db="EMBL/GenBank/DDBJ databases">
        <authorList>
            <person name="Lu H."/>
        </authorList>
    </citation>
    <scope>NUCLEOTIDE SEQUENCE [LARGE SCALE GENOMIC DNA]</scope>
    <source>
        <strain evidence="2 3">BYS180W</strain>
    </source>
</reference>
<dbReference type="Gene3D" id="3.40.50.1980">
    <property type="entry name" value="Nitrogenase molybdenum iron protein domain"/>
    <property type="match status" value="2"/>
</dbReference>
<dbReference type="EMBL" id="JBIGHZ010000001">
    <property type="protein sequence ID" value="MFG6446628.1"/>
    <property type="molecule type" value="Genomic_DNA"/>
</dbReference>
<organism evidence="2 3">
    <name type="scientific">Roseateles rivi</name>
    <dbReference type="NCBI Taxonomy" id="3299028"/>
    <lineage>
        <taxon>Bacteria</taxon>
        <taxon>Pseudomonadati</taxon>
        <taxon>Pseudomonadota</taxon>
        <taxon>Betaproteobacteria</taxon>
        <taxon>Burkholderiales</taxon>
        <taxon>Sphaerotilaceae</taxon>
        <taxon>Roseateles</taxon>
    </lineage>
</organism>
<keyword evidence="3" id="KW-1185">Reference proteome</keyword>
<proteinExistence type="predicted"/>
<dbReference type="Proteomes" id="UP001606099">
    <property type="component" value="Unassembled WGS sequence"/>
</dbReference>
<sequence length="312" mass="33883">MDPMRFDATLKRAAAAALALLGTALATPAAALTVFACEPEWAALTRVLLPSARVHVATHAEQDPHHIEARPALIAQLRAAEVVVCTGASLEGGWLPTLQERAGNARAREVFFAAAQVSLLNPQPSAIGTPWAGDVHAEGNPHVHLDPRRLLQVTAALAQRLGQEAPAERAGIEQRRAAFEARWRQHIAAWERSAAPLRGQRVAAQHTSFAYLWHWLEIKQDADLEPKPGMAPTPGHLQRLLEGLRSAPPMAVVASNYQDPRSARWLTTQLESAKVKVPLLVLPATVAEDAAEPQLVQWMDTLVRQLLQAAKP</sequence>
<accession>A0ABW7FQR4</accession>
<dbReference type="InterPro" id="IPR006127">
    <property type="entry name" value="ZnuA-like"/>
</dbReference>
<dbReference type="SUPFAM" id="SSF53807">
    <property type="entry name" value="Helical backbone' metal receptor"/>
    <property type="match status" value="1"/>
</dbReference>
<gene>
    <name evidence="2" type="ORF">ACG0Z6_00075</name>
</gene>
<evidence type="ECO:0000256" key="1">
    <source>
        <dbReference type="SAM" id="SignalP"/>
    </source>
</evidence>
<comment type="caution">
    <text evidence="2">The sequence shown here is derived from an EMBL/GenBank/DDBJ whole genome shotgun (WGS) entry which is preliminary data.</text>
</comment>
<feature type="chain" id="PRO_5045262586" evidence="1">
    <location>
        <begin position="32"/>
        <end position="312"/>
    </location>
</feature>
<dbReference type="InterPro" id="IPR050492">
    <property type="entry name" value="Bact_metal-bind_prot9"/>
</dbReference>
<dbReference type="PANTHER" id="PTHR42953:SF2">
    <property type="entry name" value="ADHESION PROTEIN"/>
    <property type="match status" value="1"/>
</dbReference>
<dbReference type="Pfam" id="PF01297">
    <property type="entry name" value="ZnuA"/>
    <property type="match status" value="1"/>
</dbReference>
<dbReference type="PANTHER" id="PTHR42953">
    <property type="entry name" value="HIGH-AFFINITY ZINC UPTAKE SYSTEM PROTEIN ZNUA-RELATED"/>
    <property type="match status" value="1"/>
</dbReference>
<keyword evidence="1" id="KW-0732">Signal</keyword>
<dbReference type="RefSeq" id="WP_394457667.1">
    <property type="nucleotide sequence ID" value="NZ_JBIGHZ010000001.1"/>
</dbReference>
<feature type="signal peptide" evidence="1">
    <location>
        <begin position="1"/>
        <end position="31"/>
    </location>
</feature>